<feature type="transmembrane region" description="Helical" evidence="11">
    <location>
        <begin position="286"/>
        <end position="306"/>
    </location>
</feature>
<feature type="transmembrane region" description="Helical" evidence="11">
    <location>
        <begin position="47"/>
        <end position="74"/>
    </location>
</feature>
<feature type="domain" description="Peptidase M16 middle/third" evidence="12">
    <location>
        <begin position="367"/>
        <end position="641"/>
    </location>
</feature>
<evidence type="ECO:0000256" key="7">
    <source>
        <dbReference type="ARBA" id="ARBA00022833"/>
    </source>
</evidence>
<dbReference type="GO" id="GO:0005739">
    <property type="term" value="C:mitochondrion"/>
    <property type="evidence" value="ECO:0007669"/>
    <property type="project" value="TreeGrafter"/>
</dbReference>
<dbReference type="Gene3D" id="3.30.830.10">
    <property type="entry name" value="Metalloenzyme, LuxS/M16 peptidase-like"/>
    <property type="match status" value="3"/>
</dbReference>
<dbReference type="EMBL" id="CAJOAX010002793">
    <property type="protein sequence ID" value="CAF3819194.1"/>
    <property type="molecule type" value="Genomic_DNA"/>
</dbReference>
<dbReference type="GO" id="GO:0051603">
    <property type="term" value="P:proteolysis involved in protein catabolic process"/>
    <property type="evidence" value="ECO:0007669"/>
    <property type="project" value="TreeGrafter"/>
</dbReference>
<accession>A0A819CHZ6</accession>
<feature type="transmembrane region" description="Helical" evidence="11">
    <location>
        <begin position="128"/>
        <end position="152"/>
    </location>
</feature>
<dbReference type="SUPFAM" id="SSF63411">
    <property type="entry name" value="LuxS/MPP-like metallohydrolase"/>
    <property type="match status" value="3"/>
</dbReference>
<evidence type="ECO:0000256" key="8">
    <source>
        <dbReference type="ARBA" id="ARBA00022989"/>
    </source>
</evidence>
<dbReference type="Pfam" id="PF22456">
    <property type="entry name" value="PqqF-like_C_4"/>
    <property type="match status" value="1"/>
</dbReference>
<gene>
    <name evidence="15" type="ORF">FNK824_LOCUS16763</name>
    <name evidence="14" type="ORF">OTI717_LOCUS19304</name>
</gene>
<dbReference type="PANTHER" id="PTHR43690">
    <property type="entry name" value="NARDILYSIN"/>
    <property type="match status" value="1"/>
</dbReference>
<dbReference type="GO" id="GO:0004222">
    <property type="term" value="F:metalloendopeptidase activity"/>
    <property type="evidence" value="ECO:0007669"/>
    <property type="project" value="TreeGrafter"/>
</dbReference>
<feature type="transmembrane region" description="Helical" evidence="11">
    <location>
        <begin position="227"/>
        <end position="249"/>
    </location>
</feature>
<dbReference type="FunFam" id="3.30.830.10:FF:000003">
    <property type="entry name" value="Insulin-degrading enzyme"/>
    <property type="match status" value="1"/>
</dbReference>
<feature type="domain" description="Coenzyme PQQ synthesis protein F-like C-terminal lobe" evidence="13">
    <location>
        <begin position="749"/>
        <end position="847"/>
    </location>
</feature>
<keyword evidence="9" id="KW-0482">Metalloprotease</keyword>
<comment type="subcellular location">
    <subcellularLocation>
        <location evidence="1">Membrane</location>
        <topology evidence="1">Multi-pass membrane protein</topology>
    </subcellularLocation>
</comment>
<feature type="transmembrane region" description="Helical" evidence="11">
    <location>
        <begin position="255"/>
        <end position="274"/>
    </location>
</feature>
<evidence type="ECO:0000313" key="15">
    <source>
        <dbReference type="EMBL" id="CAF3831183.1"/>
    </source>
</evidence>
<dbReference type="Pfam" id="PF16187">
    <property type="entry name" value="Peptidase_M16_M"/>
    <property type="match status" value="1"/>
</dbReference>
<dbReference type="PANTHER" id="PTHR43690:SF18">
    <property type="entry name" value="INSULIN-DEGRADING ENZYME-RELATED"/>
    <property type="match status" value="1"/>
</dbReference>
<evidence type="ECO:0000259" key="13">
    <source>
        <dbReference type="Pfam" id="PF22456"/>
    </source>
</evidence>
<dbReference type="InterPro" id="IPR054734">
    <property type="entry name" value="PqqF-like_C_4"/>
</dbReference>
<keyword evidence="6" id="KW-0378">Hydrolase</keyword>
<reference evidence="14" key="1">
    <citation type="submission" date="2021-02" db="EMBL/GenBank/DDBJ databases">
        <authorList>
            <person name="Nowell W R."/>
        </authorList>
    </citation>
    <scope>NUCLEOTIDE SEQUENCE</scope>
</reference>
<evidence type="ECO:0000256" key="3">
    <source>
        <dbReference type="ARBA" id="ARBA00022670"/>
    </source>
</evidence>
<dbReference type="InterPro" id="IPR050626">
    <property type="entry name" value="Peptidase_M16"/>
</dbReference>
<dbReference type="GO" id="GO:0022857">
    <property type="term" value="F:transmembrane transporter activity"/>
    <property type="evidence" value="ECO:0007669"/>
    <property type="project" value="InterPro"/>
</dbReference>
<name>A0A819CHZ6_9BILA</name>
<dbReference type="Pfam" id="PF13520">
    <property type="entry name" value="AA_permease_2"/>
    <property type="match status" value="1"/>
</dbReference>
<proteinExistence type="inferred from homology"/>
<feature type="transmembrane region" description="Helical" evidence="11">
    <location>
        <begin position="20"/>
        <end position="40"/>
    </location>
</feature>
<keyword evidence="10 11" id="KW-0472">Membrane</keyword>
<dbReference type="InterPro" id="IPR002293">
    <property type="entry name" value="AA/rel_permease1"/>
</dbReference>
<dbReference type="Proteomes" id="UP000663823">
    <property type="component" value="Unassembled WGS sequence"/>
</dbReference>
<evidence type="ECO:0000313" key="14">
    <source>
        <dbReference type="EMBL" id="CAF3819194.1"/>
    </source>
</evidence>
<keyword evidence="3" id="KW-0645">Protease</keyword>
<comment type="similarity">
    <text evidence="2">Belongs to the peptidase M16 family.</text>
</comment>
<evidence type="ECO:0000313" key="16">
    <source>
        <dbReference type="Proteomes" id="UP000663823"/>
    </source>
</evidence>
<keyword evidence="4 11" id="KW-0812">Transmembrane</keyword>
<protein>
    <submittedName>
        <fullName evidence="14">Uncharacterized protein</fullName>
    </submittedName>
</protein>
<evidence type="ECO:0000256" key="5">
    <source>
        <dbReference type="ARBA" id="ARBA00022723"/>
    </source>
</evidence>
<keyword evidence="5" id="KW-0479">Metal-binding</keyword>
<sequence length="1019" mass="117494">MFVKAPVAWNEDEERFVATGQAINLLAIAITIAITILLIIRIHQMAIVNLVLVVFKIIIIIIFIFVCCNCVNRSNYYPFFPPNEGSFNEYGVTGMLRACTYAFFAYTGFDSVSTAAQEAKSPERSLPIAIIGSTIISLLLYIGICTVMVGLVPYKLLDSDSPLSEAIKATPYGLWLSIIMDLGVIASLTTVALTDMLTQTRIFYAMAHDGLLPSFFAKIHKTTTTPWISIIISGIFYAVFSGICPVDILGETSSISSLITYIFVHITVIVMRYTHGDIQRIFQVPFGSWLIPIIGSLLCILLMSGITKPTAVRFLVWTALGQIIYFSYGFWHSKRRKSIKTASISSATELLPIVASVTEQYTQNGLESNLASENSESADYPLTECLSGCYEMREFRPDLINEVLNEYLIPSKMRVFLASKEFESIATEKEKWFGTQYKKEHLPNEFIQKCETCEIISELHLPKPNEFIPTDFHLFSKEKNSIRPQLPIKIKENEYYRLYYADDSFYNLPRAYLYFEFRNPLGYVDPIHFNMSTLYVELVEDSLTEFVYPAQLGGLQHELSAVNCGFQLSIYGYNHKIKQLLDTIIDRMVNIKLDAQRFGNIKEKVKRALQNFRRDVPYQMAHFGVTYLTADHQWNKDELLSCIDGITMYDVESFIPRMLNRFYTDSLMYGNLTQNQAIEYMTLVEQKFQEKRFYQPLFPSMWFNQRELILPEGCNYAYTMLNDAHQLHAIEIYLQCFQQTLENNALLELFCHLVDEPCFNQLRTKEQLGYIVSAGARRSRGVQGFRVIVQSARELDYVNQRIELFIDSMREYIHKMPDELFKVQREGFMVKKVEVPKKMQSQGNKFWNEITNHQFCFNRPQLEVEIVKNFERNDLLRFYDHYISPHSIYRRKLALHVNPSLLAFKKPIAEIIAEEKNDELNTMIDKELVLNDGEERIQAGTSITADIDHEAIKLTEQPVIIDDLIDKHLQETEQNLSTKEIKLPKVEWIDNIPIWKSKLSCYPVAPSYDKIDVPVLCKL</sequence>
<dbReference type="GO" id="GO:0005829">
    <property type="term" value="C:cytosol"/>
    <property type="evidence" value="ECO:0007669"/>
    <property type="project" value="TreeGrafter"/>
</dbReference>
<evidence type="ECO:0000256" key="4">
    <source>
        <dbReference type="ARBA" id="ARBA00022692"/>
    </source>
</evidence>
<keyword evidence="8 11" id="KW-1133">Transmembrane helix</keyword>
<dbReference type="GO" id="GO:0043171">
    <property type="term" value="P:peptide catabolic process"/>
    <property type="evidence" value="ECO:0007669"/>
    <property type="project" value="TreeGrafter"/>
</dbReference>
<dbReference type="GO" id="GO:0046872">
    <property type="term" value="F:metal ion binding"/>
    <property type="evidence" value="ECO:0007669"/>
    <property type="project" value="UniProtKB-KW"/>
</dbReference>
<comment type="caution">
    <text evidence="14">The sequence shown here is derived from an EMBL/GenBank/DDBJ whole genome shotgun (WGS) entry which is preliminary data.</text>
</comment>
<evidence type="ECO:0000256" key="10">
    <source>
        <dbReference type="ARBA" id="ARBA00023136"/>
    </source>
</evidence>
<evidence type="ECO:0000256" key="9">
    <source>
        <dbReference type="ARBA" id="ARBA00023049"/>
    </source>
</evidence>
<evidence type="ECO:0000256" key="1">
    <source>
        <dbReference type="ARBA" id="ARBA00004141"/>
    </source>
</evidence>
<dbReference type="InterPro" id="IPR032632">
    <property type="entry name" value="Peptidase_M16_M"/>
</dbReference>
<dbReference type="EMBL" id="CAJOBE010002580">
    <property type="protein sequence ID" value="CAF3831183.1"/>
    <property type="molecule type" value="Genomic_DNA"/>
</dbReference>
<dbReference type="InterPro" id="IPR011249">
    <property type="entry name" value="Metalloenz_LuxS/M16"/>
</dbReference>
<evidence type="ECO:0000259" key="12">
    <source>
        <dbReference type="Pfam" id="PF16187"/>
    </source>
</evidence>
<organism evidence="14 16">
    <name type="scientific">Rotaria sordida</name>
    <dbReference type="NCBI Taxonomy" id="392033"/>
    <lineage>
        <taxon>Eukaryota</taxon>
        <taxon>Metazoa</taxon>
        <taxon>Spiralia</taxon>
        <taxon>Gnathifera</taxon>
        <taxon>Rotifera</taxon>
        <taxon>Eurotatoria</taxon>
        <taxon>Bdelloidea</taxon>
        <taxon>Philodinida</taxon>
        <taxon>Philodinidae</taxon>
        <taxon>Rotaria</taxon>
    </lineage>
</organism>
<dbReference type="AlphaFoldDB" id="A0A819CHZ6"/>
<evidence type="ECO:0000256" key="2">
    <source>
        <dbReference type="ARBA" id="ARBA00007261"/>
    </source>
</evidence>
<dbReference type="Proteomes" id="UP000663874">
    <property type="component" value="Unassembled WGS sequence"/>
</dbReference>
<dbReference type="GO" id="GO:0016020">
    <property type="term" value="C:membrane"/>
    <property type="evidence" value="ECO:0007669"/>
    <property type="project" value="UniProtKB-SubCell"/>
</dbReference>
<evidence type="ECO:0000256" key="11">
    <source>
        <dbReference type="SAM" id="Phobius"/>
    </source>
</evidence>
<feature type="transmembrane region" description="Helical" evidence="11">
    <location>
        <begin position="172"/>
        <end position="193"/>
    </location>
</feature>
<dbReference type="Gene3D" id="1.20.1740.10">
    <property type="entry name" value="Amino acid/polyamine transporter I"/>
    <property type="match status" value="1"/>
</dbReference>
<evidence type="ECO:0000256" key="6">
    <source>
        <dbReference type="ARBA" id="ARBA00022801"/>
    </source>
</evidence>
<keyword evidence="7" id="KW-0862">Zinc</keyword>